<protein>
    <recommendedName>
        <fullName evidence="1">Protein kinase domain-containing protein</fullName>
    </recommendedName>
</protein>
<gene>
    <name evidence="2" type="ORF">ONB1V03_LOCUS15918</name>
</gene>
<dbReference type="AlphaFoldDB" id="A0A7R9MFK2"/>
<dbReference type="InterPro" id="IPR011009">
    <property type="entry name" value="Kinase-like_dom_sf"/>
</dbReference>
<dbReference type="GO" id="GO:0004672">
    <property type="term" value="F:protein kinase activity"/>
    <property type="evidence" value="ECO:0007669"/>
    <property type="project" value="InterPro"/>
</dbReference>
<dbReference type="Proteomes" id="UP000728032">
    <property type="component" value="Unassembled WGS sequence"/>
</dbReference>
<feature type="domain" description="Protein kinase" evidence="1">
    <location>
        <begin position="1"/>
        <end position="190"/>
    </location>
</feature>
<keyword evidence="3" id="KW-1185">Reference proteome</keyword>
<evidence type="ECO:0000259" key="1">
    <source>
        <dbReference type="PROSITE" id="PS50011"/>
    </source>
</evidence>
<evidence type="ECO:0000313" key="3">
    <source>
        <dbReference type="Proteomes" id="UP000728032"/>
    </source>
</evidence>
<name>A0A7R9MFK2_9ACAR</name>
<dbReference type="Pfam" id="PF00069">
    <property type="entry name" value="Pkinase"/>
    <property type="match status" value="1"/>
</dbReference>
<dbReference type="EMBL" id="CAJPVJ010017116">
    <property type="protein sequence ID" value="CAG2176484.1"/>
    <property type="molecule type" value="Genomic_DNA"/>
</dbReference>
<dbReference type="SUPFAM" id="SSF56112">
    <property type="entry name" value="Protein kinase-like (PK-like)"/>
    <property type="match status" value="1"/>
</dbReference>
<dbReference type="PROSITE" id="PS50011">
    <property type="entry name" value="PROTEIN_KINASE_DOM"/>
    <property type="match status" value="1"/>
</dbReference>
<organism evidence="2">
    <name type="scientific">Oppiella nova</name>
    <dbReference type="NCBI Taxonomy" id="334625"/>
    <lineage>
        <taxon>Eukaryota</taxon>
        <taxon>Metazoa</taxon>
        <taxon>Ecdysozoa</taxon>
        <taxon>Arthropoda</taxon>
        <taxon>Chelicerata</taxon>
        <taxon>Arachnida</taxon>
        <taxon>Acari</taxon>
        <taxon>Acariformes</taxon>
        <taxon>Sarcoptiformes</taxon>
        <taxon>Oribatida</taxon>
        <taxon>Brachypylina</taxon>
        <taxon>Oppioidea</taxon>
        <taxon>Oppiidae</taxon>
        <taxon>Oppiella</taxon>
    </lineage>
</organism>
<proteinExistence type="predicted"/>
<sequence>MGQWGPLYGKSVKRTHLQAPGLNLHQMSNNNSAWNEVDVIRQLNTKQNLVDFHGSWQQGESVFIKQDLYTVDLATLLNVKGYQFDKRHLVFPRDDQGHVGLIEFGFCCYLYREILNMLAQLHNAKPSINYGNLKLDNILIKYVNRCIKFQFADFGYATRIQSAPGQVYDLITLMTILVKAMCAYGILLGI</sequence>
<dbReference type="EMBL" id="OC931941">
    <property type="protein sequence ID" value="CAD7659322.1"/>
    <property type="molecule type" value="Genomic_DNA"/>
</dbReference>
<accession>A0A7R9MFK2</accession>
<dbReference type="InterPro" id="IPR000719">
    <property type="entry name" value="Prot_kinase_dom"/>
</dbReference>
<reference evidence="2" key="1">
    <citation type="submission" date="2020-11" db="EMBL/GenBank/DDBJ databases">
        <authorList>
            <person name="Tran Van P."/>
        </authorList>
    </citation>
    <scope>NUCLEOTIDE SEQUENCE</scope>
</reference>
<dbReference type="GO" id="GO:0005524">
    <property type="term" value="F:ATP binding"/>
    <property type="evidence" value="ECO:0007669"/>
    <property type="project" value="InterPro"/>
</dbReference>
<dbReference type="Gene3D" id="1.10.510.10">
    <property type="entry name" value="Transferase(Phosphotransferase) domain 1"/>
    <property type="match status" value="1"/>
</dbReference>
<evidence type="ECO:0000313" key="2">
    <source>
        <dbReference type="EMBL" id="CAD7659322.1"/>
    </source>
</evidence>